<dbReference type="Proteomes" id="UP000476310">
    <property type="component" value="Unassembled WGS sequence"/>
</dbReference>
<feature type="region of interest" description="Disordered" evidence="1">
    <location>
        <begin position="1"/>
        <end position="22"/>
    </location>
</feature>
<evidence type="ECO:0000313" key="2">
    <source>
        <dbReference type="EMBL" id="NEW76220.1"/>
    </source>
</evidence>
<reference evidence="2" key="1">
    <citation type="submission" date="2020-02" db="EMBL/GenBank/DDBJ databases">
        <title>A new Streptomyces sp. for controlling soil-borne diseases.</title>
        <authorList>
            <person name="Li X."/>
            <person name="Tian Y."/>
            <person name="Gao K."/>
        </authorList>
    </citation>
    <scope>NUCLEOTIDE SEQUENCE [LARGE SCALE GENOMIC DNA]</scope>
    <source>
        <strain evidence="2">0250</strain>
    </source>
</reference>
<accession>A0A6G4ASJ8</accession>
<keyword evidence="3" id="KW-1185">Reference proteome</keyword>
<organism evidence="2 3">
    <name type="scientific">Streptomyces rhizosphaericus</name>
    <dbReference type="NCBI Taxonomy" id="114699"/>
    <lineage>
        <taxon>Bacteria</taxon>
        <taxon>Bacillati</taxon>
        <taxon>Actinomycetota</taxon>
        <taxon>Actinomycetes</taxon>
        <taxon>Kitasatosporales</taxon>
        <taxon>Streptomycetaceae</taxon>
        <taxon>Streptomyces</taxon>
        <taxon>Streptomyces violaceusniger group</taxon>
    </lineage>
</organism>
<name>A0A6G4ASJ8_9ACTN</name>
<comment type="caution">
    <text evidence="2">The sequence shown here is derived from an EMBL/GenBank/DDBJ whole genome shotgun (WGS) entry which is preliminary data.</text>
</comment>
<evidence type="ECO:0000256" key="1">
    <source>
        <dbReference type="SAM" id="MobiDB-lite"/>
    </source>
</evidence>
<feature type="compositionally biased region" description="Low complexity" evidence="1">
    <location>
        <begin position="121"/>
        <end position="153"/>
    </location>
</feature>
<gene>
    <name evidence="2" type="ORF">G4H13_39155</name>
</gene>
<feature type="region of interest" description="Disordered" evidence="1">
    <location>
        <begin position="88"/>
        <end position="166"/>
    </location>
</feature>
<dbReference type="EMBL" id="JAAIKT010000076">
    <property type="protein sequence ID" value="NEW76220.1"/>
    <property type="molecule type" value="Genomic_DNA"/>
</dbReference>
<protein>
    <submittedName>
        <fullName evidence="2">Uncharacterized protein</fullName>
    </submittedName>
</protein>
<sequence>MKREVGVDTSRSRTTAQHPQRQDCDLVTVPARQGLEAVDILRRACDGLGPVLHDNACDTLGFLVPPGTADGWDLPGSACTQTSGRGIRINIGSGTGAPAGAGDTRTGDSASGDLPHGNGPGAPASGDTASADGDSGDGDSVGTASGDGASGAAENEAPPGIGTGWLVPPHAAYTVATDPAELRAALGEAARTIEAVDRCQ</sequence>
<proteinExistence type="predicted"/>
<dbReference type="AlphaFoldDB" id="A0A6G4ASJ8"/>
<evidence type="ECO:0000313" key="3">
    <source>
        <dbReference type="Proteomes" id="UP000476310"/>
    </source>
</evidence>